<dbReference type="Gene3D" id="3.40.190.10">
    <property type="entry name" value="Periplasmic binding protein-like II"/>
    <property type="match status" value="2"/>
</dbReference>
<sequence>MKLSLHGRAGAALALTGVLALTLAACGTDDNGSGNGSTSGSTSTDGSGGGSALSGELNGAGSTAQQKAMDAWRAAFQQANSGVTVNYDGTGSGAGRTSFISGAVDWAGSDSAMKPEELTQAQARCQNTEAFDVPVYVSPIAVTFNLKGVKDLNLAPATVAKIFDGKITTWNDAAIAADNPGVTLPSTTITPVHRSDDSGTTNNFTDFLSQAAGGAWSYPASQTWPIKGGESAQGTSGVVQTVQSGEGTIAYADLSAVGTLSAAKIKVGDAWVAPSADGAAKVLDDSPLDTSRSADDVVVKVNRTTTAAGAYPVILVSYAIACQKYDSAAKADLVKGLLTYIVSADAQTAAASAAGSAPITDDLRTKALAAINKIAG</sequence>
<feature type="signal peptide" evidence="6">
    <location>
        <begin position="1"/>
        <end position="20"/>
    </location>
</feature>
<organism evidence="8 9">
    <name type="scientific">Cellulomonas alba</name>
    <dbReference type="NCBI Taxonomy" id="3053467"/>
    <lineage>
        <taxon>Bacteria</taxon>
        <taxon>Bacillati</taxon>
        <taxon>Actinomycetota</taxon>
        <taxon>Actinomycetes</taxon>
        <taxon>Micrococcales</taxon>
        <taxon>Cellulomonadaceae</taxon>
        <taxon>Cellulomonas</taxon>
    </lineage>
</organism>
<evidence type="ECO:0000256" key="3">
    <source>
        <dbReference type="ARBA" id="ARBA00022592"/>
    </source>
</evidence>
<keyword evidence="6" id="KW-0732">Signal</keyword>
<feature type="domain" description="PBP" evidence="7">
    <location>
        <begin position="50"/>
        <end position="344"/>
    </location>
</feature>
<evidence type="ECO:0000256" key="4">
    <source>
        <dbReference type="PIRNR" id="PIRNR002756"/>
    </source>
</evidence>
<evidence type="ECO:0000256" key="1">
    <source>
        <dbReference type="ARBA" id="ARBA00008725"/>
    </source>
</evidence>
<keyword evidence="9" id="KW-1185">Reference proteome</keyword>
<dbReference type="InterPro" id="IPR050962">
    <property type="entry name" value="Phosphate-bind_PstS"/>
</dbReference>
<comment type="caution">
    <text evidence="8">The sequence shown here is derived from an EMBL/GenBank/DDBJ whole genome shotgun (WGS) entry which is preliminary data.</text>
</comment>
<dbReference type="PROSITE" id="PS50007">
    <property type="entry name" value="PIPLC_X_DOMAIN"/>
    <property type="match status" value="1"/>
</dbReference>
<evidence type="ECO:0000256" key="5">
    <source>
        <dbReference type="SAM" id="MobiDB-lite"/>
    </source>
</evidence>
<dbReference type="NCBIfam" id="TIGR00975">
    <property type="entry name" value="3a0107s03"/>
    <property type="match status" value="1"/>
</dbReference>
<dbReference type="Pfam" id="PF12849">
    <property type="entry name" value="PBP_like_2"/>
    <property type="match status" value="1"/>
</dbReference>
<dbReference type="RefSeq" id="WP_289455198.1">
    <property type="nucleotide sequence ID" value="NZ_JAUCGQ010000001.1"/>
</dbReference>
<evidence type="ECO:0000313" key="9">
    <source>
        <dbReference type="Proteomes" id="UP001529338"/>
    </source>
</evidence>
<keyword evidence="3 4" id="KW-0592">Phosphate transport</keyword>
<dbReference type="PANTHER" id="PTHR42996">
    <property type="entry name" value="PHOSPHATE-BINDING PROTEIN PSTS"/>
    <property type="match status" value="1"/>
</dbReference>
<dbReference type="InterPro" id="IPR024370">
    <property type="entry name" value="PBP_domain"/>
</dbReference>
<protein>
    <recommendedName>
        <fullName evidence="4">Phosphate-binding protein</fullName>
    </recommendedName>
</protein>
<evidence type="ECO:0000313" key="8">
    <source>
        <dbReference type="EMBL" id="MDM7855385.1"/>
    </source>
</evidence>
<dbReference type="PANTHER" id="PTHR42996:SF1">
    <property type="entry name" value="PHOSPHATE-BINDING PROTEIN PSTS"/>
    <property type="match status" value="1"/>
</dbReference>
<name>A0ABT7SGR6_9CELL</name>
<dbReference type="InterPro" id="IPR005673">
    <property type="entry name" value="ABC_phos-bd_PstS"/>
</dbReference>
<reference evidence="8 9" key="1">
    <citation type="submission" date="2023-06" db="EMBL/GenBank/DDBJ databases">
        <title>Cellulomonas sp. MW4 Whole genome sequence.</title>
        <authorList>
            <person name="Park S."/>
        </authorList>
    </citation>
    <scope>NUCLEOTIDE SEQUENCE [LARGE SCALE GENOMIC DNA]</scope>
    <source>
        <strain evidence="8 9">MW4</strain>
    </source>
</reference>
<dbReference type="CDD" id="cd13565">
    <property type="entry name" value="PBP2_PstS"/>
    <property type="match status" value="1"/>
</dbReference>
<evidence type="ECO:0000256" key="2">
    <source>
        <dbReference type="ARBA" id="ARBA00022448"/>
    </source>
</evidence>
<dbReference type="PROSITE" id="PS51257">
    <property type="entry name" value="PROKAR_LIPOPROTEIN"/>
    <property type="match status" value="1"/>
</dbReference>
<comment type="similarity">
    <text evidence="1 4">Belongs to the PstS family.</text>
</comment>
<dbReference type="SUPFAM" id="SSF53850">
    <property type="entry name" value="Periplasmic binding protein-like II"/>
    <property type="match status" value="1"/>
</dbReference>
<gene>
    <name evidence="8" type="primary">pstS</name>
    <name evidence="8" type="ORF">QRT04_10630</name>
</gene>
<evidence type="ECO:0000256" key="6">
    <source>
        <dbReference type="SAM" id="SignalP"/>
    </source>
</evidence>
<feature type="chain" id="PRO_5046627205" description="Phosphate-binding protein" evidence="6">
    <location>
        <begin position="21"/>
        <end position="376"/>
    </location>
</feature>
<dbReference type="EMBL" id="JAUCGQ010000001">
    <property type="protein sequence ID" value="MDM7855385.1"/>
    <property type="molecule type" value="Genomic_DNA"/>
</dbReference>
<evidence type="ECO:0000259" key="7">
    <source>
        <dbReference type="Pfam" id="PF12849"/>
    </source>
</evidence>
<proteinExistence type="inferred from homology"/>
<feature type="compositionally biased region" description="Low complexity" evidence="5">
    <location>
        <begin position="30"/>
        <end position="45"/>
    </location>
</feature>
<dbReference type="PIRSF" id="PIRSF002756">
    <property type="entry name" value="PstS"/>
    <property type="match status" value="1"/>
</dbReference>
<dbReference type="Proteomes" id="UP001529338">
    <property type="component" value="Unassembled WGS sequence"/>
</dbReference>
<keyword evidence="2 4" id="KW-0813">Transport</keyword>
<accession>A0ABT7SGR6</accession>
<feature type="region of interest" description="Disordered" evidence="5">
    <location>
        <begin position="30"/>
        <end position="60"/>
    </location>
</feature>